<name>A0A5J4WH01_9EUKA</name>
<comment type="caution">
    <text evidence="1">The sequence shown here is derived from an EMBL/GenBank/DDBJ whole genome shotgun (WGS) entry which is preliminary data.</text>
</comment>
<organism evidence="1 2">
    <name type="scientific">Streblomastix strix</name>
    <dbReference type="NCBI Taxonomy" id="222440"/>
    <lineage>
        <taxon>Eukaryota</taxon>
        <taxon>Metamonada</taxon>
        <taxon>Preaxostyla</taxon>
        <taxon>Oxymonadida</taxon>
        <taxon>Streblomastigidae</taxon>
        <taxon>Streblomastix</taxon>
    </lineage>
</organism>
<evidence type="ECO:0000313" key="2">
    <source>
        <dbReference type="Proteomes" id="UP000324800"/>
    </source>
</evidence>
<evidence type="ECO:0000313" key="1">
    <source>
        <dbReference type="EMBL" id="KAA6393946.1"/>
    </source>
</evidence>
<protein>
    <submittedName>
        <fullName evidence="1">Uncharacterized protein</fullName>
    </submittedName>
</protein>
<reference evidence="1 2" key="1">
    <citation type="submission" date="2019-03" db="EMBL/GenBank/DDBJ databases">
        <title>Single cell metagenomics reveals metabolic interactions within the superorganism composed of flagellate Streblomastix strix and complex community of Bacteroidetes bacteria on its surface.</title>
        <authorList>
            <person name="Treitli S.C."/>
            <person name="Kolisko M."/>
            <person name="Husnik F."/>
            <person name="Keeling P."/>
            <person name="Hampl V."/>
        </authorList>
    </citation>
    <scope>NUCLEOTIDE SEQUENCE [LARGE SCALE GENOMIC DNA]</scope>
    <source>
        <strain evidence="1">ST1C</strain>
    </source>
</reference>
<dbReference type="EMBL" id="SNRW01002089">
    <property type="protein sequence ID" value="KAA6393946.1"/>
    <property type="molecule type" value="Genomic_DNA"/>
</dbReference>
<gene>
    <name evidence="1" type="ORF">EZS28_010529</name>
</gene>
<proteinExistence type="predicted"/>
<dbReference type="Proteomes" id="UP000324800">
    <property type="component" value="Unassembled WGS sequence"/>
</dbReference>
<sequence length="109" mass="12567">MLSMIISSLLAQIPKGISYALIIYALHRYGQALGARIFVCLEVASVLVREKSKSDSNYQTQFCWRCAFESTILIGICTGNYFQYYRHPFIISCISFLHRSFVNFFGECW</sequence>
<dbReference type="AlphaFoldDB" id="A0A5J4WH01"/>
<accession>A0A5J4WH01</accession>